<dbReference type="EMBL" id="JANBVN010000029">
    <property type="protein sequence ID" value="KAJ9160952.1"/>
    <property type="molecule type" value="Genomic_DNA"/>
</dbReference>
<dbReference type="Pfam" id="PF14226">
    <property type="entry name" value="DIOX_N"/>
    <property type="match status" value="1"/>
</dbReference>
<evidence type="ECO:0000313" key="5">
    <source>
        <dbReference type="Proteomes" id="UP001174691"/>
    </source>
</evidence>
<dbReference type="Pfam" id="PF03171">
    <property type="entry name" value="2OG-FeII_Oxy"/>
    <property type="match status" value="1"/>
</dbReference>
<keyword evidence="5" id="KW-1185">Reference proteome</keyword>
<evidence type="ECO:0000256" key="2">
    <source>
        <dbReference type="RuleBase" id="RU003682"/>
    </source>
</evidence>
<dbReference type="InterPro" id="IPR050231">
    <property type="entry name" value="Iron_ascorbate_oxido_reductase"/>
</dbReference>
<evidence type="ECO:0000313" key="4">
    <source>
        <dbReference type="EMBL" id="KAJ9160952.1"/>
    </source>
</evidence>
<dbReference type="GO" id="GO:0016491">
    <property type="term" value="F:oxidoreductase activity"/>
    <property type="evidence" value="ECO:0007669"/>
    <property type="project" value="UniProtKB-KW"/>
</dbReference>
<gene>
    <name evidence="4" type="ORF">NKR19_g2744</name>
</gene>
<dbReference type="InterPro" id="IPR044861">
    <property type="entry name" value="IPNS-like_FE2OG_OXY"/>
</dbReference>
<dbReference type="GO" id="GO:0046872">
    <property type="term" value="F:metal ion binding"/>
    <property type="evidence" value="ECO:0007669"/>
    <property type="project" value="UniProtKB-KW"/>
</dbReference>
<keyword evidence="2" id="KW-0560">Oxidoreductase</keyword>
<dbReference type="InterPro" id="IPR027443">
    <property type="entry name" value="IPNS-like_sf"/>
</dbReference>
<keyword evidence="2" id="KW-0408">Iron</keyword>
<protein>
    <submittedName>
        <fullName evidence="4">2-oxoglutarate-dependent ethylene/succinate-forming enzyme</fullName>
    </submittedName>
</protein>
<dbReference type="AlphaFoldDB" id="A0AA38VRX5"/>
<comment type="similarity">
    <text evidence="1 2">Belongs to the iron/ascorbate-dependent oxidoreductase family.</text>
</comment>
<dbReference type="PROSITE" id="PS51471">
    <property type="entry name" value="FE2OG_OXY"/>
    <property type="match status" value="1"/>
</dbReference>
<proteinExistence type="inferred from homology"/>
<evidence type="ECO:0000259" key="3">
    <source>
        <dbReference type="PROSITE" id="PS51471"/>
    </source>
</evidence>
<dbReference type="GO" id="GO:0044283">
    <property type="term" value="P:small molecule biosynthetic process"/>
    <property type="evidence" value="ECO:0007669"/>
    <property type="project" value="UniProtKB-ARBA"/>
</dbReference>
<accession>A0AA38VRX5</accession>
<feature type="domain" description="Fe2OG dioxygenase" evidence="3">
    <location>
        <begin position="175"/>
        <end position="297"/>
    </location>
</feature>
<sequence>MPPGFRARVGNFDTFELPSSVTHCAGDEALGRAMIQAWRRDGILQFTMNPHQKRLRDAAFAASKRFFSLPYKEKAGCVDDQSYAGYIASGEEITDGIADYSEIFTITKDLPLSDPRVQARWPCHGPCPWAAKANMKGPLTTYMEEVGRCGEVLLGLTEMGLGLEPGSLTKYTADGWHHSRVLRFPARNNTNGKGKDGRGIGSHTDYGLLVISAQDNVGGLFVRPPYQNEEYANWKNSAAGMKENDDGWVYVPPMEDTFTVILGDMMQYLTSSFLKSTPHKVGLNNQERYTIAYFHEPNFRAVVKPLEEYSNCNTSSSPAAEDEGIHYGTHFTNMFMRNYPDRITTKRLVAEDRYSSLAGHELRTMEDLGDNEDMQVEELNAAAA</sequence>
<dbReference type="Proteomes" id="UP001174691">
    <property type="component" value="Unassembled WGS sequence"/>
</dbReference>
<reference evidence="4" key="1">
    <citation type="submission" date="2022-07" db="EMBL/GenBank/DDBJ databases">
        <title>Fungi with potential for degradation of polypropylene.</title>
        <authorList>
            <person name="Gostincar C."/>
        </authorList>
    </citation>
    <scope>NUCLEOTIDE SEQUENCE</scope>
    <source>
        <strain evidence="4">EXF-13287</strain>
    </source>
</reference>
<organism evidence="4 5">
    <name type="scientific">Coniochaeta hoffmannii</name>
    <dbReference type="NCBI Taxonomy" id="91930"/>
    <lineage>
        <taxon>Eukaryota</taxon>
        <taxon>Fungi</taxon>
        <taxon>Dikarya</taxon>
        <taxon>Ascomycota</taxon>
        <taxon>Pezizomycotina</taxon>
        <taxon>Sordariomycetes</taxon>
        <taxon>Sordariomycetidae</taxon>
        <taxon>Coniochaetales</taxon>
        <taxon>Coniochaetaceae</taxon>
        <taxon>Coniochaeta</taxon>
    </lineage>
</organism>
<dbReference type="PANTHER" id="PTHR47990">
    <property type="entry name" value="2-OXOGLUTARATE (2OG) AND FE(II)-DEPENDENT OXYGENASE SUPERFAMILY PROTEIN-RELATED"/>
    <property type="match status" value="1"/>
</dbReference>
<keyword evidence="2" id="KW-0479">Metal-binding</keyword>
<name>A0AA38VRX5_9PEZI</name>
<evidence type="ECO:0000256" key="1">
    <source>
        <dbReference type="ARBA" id="ARBA00008056"/>
    </source>
</evidence>
<dbReference type="InterPro" id="IPR026992">
    <property type="entry name" value="DIOX_N"/>
</dbReference>
<dbReference type="SUPFAM" id="SSF51197">
    <property type="entry name" value="Clavaminate synthase-like"/>
    <property type="match status" value="1"/>
</dbReference>
<comment type="caution">
    <text evidence="4">The sequence shown here is derived from an EMBL/GenBank/DDBJ whole genome shotgun (WGS) entry which is preliminary data.</text>
</comment>
<dbReference type="Gene3D" id="2.60.120.330">
    <property type="entry name" value="B-lactam Antibiotic, Isopenicillin N Synthase, Chain"/>
    <property type="match status" value="1"/>
</dbReference>
<dbReference type="InterPro" id="IPR005123">
    <property type="entry name" value="Oxoglu/Fe-dep_dioxygenase_dom"/>
</dbReference>